<evidence type="ECO:0000313" key="2">
    <source>
        <dbReference type="Proteomes" id="UP000288429"/>
    </source>
</evidence>
<gene>
    <name evidence="1" type="ORF">CDV31_014719</name>
</gene>
<feature type="non-terminal residue" evidence="1">
    <location>
        <position position="1"/>
    </location>
</feature>
<sequence length="76" mass="8828">PLQIRLVALESPHILTPQKGDIATLPKHTRDIRRVCHHDHLSHSIYLETTADDLDVTDSTHDLFTLTLYPHYQHLR</sequence>
<dbReference type="AlphaFoldDB" id="A0A428SUG8"/>
<dbReference type="Proteomes" id="UP000288429">
    <property type="component" value="Unassembled WGS sequence"/>
</dbReference>
<dbReference type="EMBL" id="NIZV01000347">
    <property type="protein sequence ID" value="RSL93424.1"/>
    <property type="molecule type" value="Genomic_DNA"/>
</dbReference>
<proteinExistence type="predicted"/>
<organism evidence="1 2">
    <name type="scientific">Fusarium ambrosium</name>
    <dbReference type="NCBI Taxonomy" id="131363"/>
    <lineage>
        <taxon>Eukaryota</taxon>
        <taxon>Fungi</taxon>
        <taxon>Dikarya</taxon>
        <taxon>Ascomycota</taxon>
        <taxon>Pezizomycotina</taxon>
        <taxon>Sordariomycetes</taxon>
        <taxon>Hypocreomycetidae</taxon>
        <taxon>Hypocreales</taxon>
        <taxon>Nectriaceae</taxon>
        <taxon>Fusarium</taxon>
        <taxon>Fusarium solani species complex</taxon>
    </lineage>
</organism>
<protein>
    <submittedName>
        <fullName evidence="1">Uncharacterized protein</fullName>
    </submittedName>
</protein>
<reference evidence="1 2" key="1">
    <citation type="submission" date="2017-06" db="EMBL/GenBank/DDBJ databases">
        <title>Cmopartive genomic analysis of Ambrosia Fusariam Clade fungi.</title>
        <authorList>
            <person name="Stajich J.E."/>
            <person name="Carrillo J."/>
            <person name="Kijimoto T."/>
            <person name="Eskalen A."/>
            <person name="O'Donnell K."/>
            <person name="Kasson M."/>
        </authorList>
    </citation>
    <scope>NUCLEOTIDE SEQUENCE [LARGE SCALE GENOMIC DNA]</scope>
    <source>
        <strain evidence="1 2">NRRL 20438</strain>
    </source>
</reference>
<name>A0A428SUG8_9HYPO</name>
<comment type="caution">
    <text evidence="1">The sequence shown here is derived from an EMBL/GenBank/DDBJ whole genome shotgun (WGS) entry which is preliminary data.</text>
</comment>
<keyword evidence="2" id="KW-1185">Reference proteome</keyword>
<evidence type="ECO:0000313" key="1">
    <source>
        <dbReference type="EMBL" id="RSL93424.1"/>
    </source>
</evidence>
<accession>A0A428SUG8</accession>